<feature type="modified residue" description="4-aspartylphosphate" evidence="18">
    <location>
        <position position="752"/>
    </location>
</feature>
<feature type="domain" description="HAMP" evidence="22">
    <location>
        <begin position="245"/>
        <end position="298"/>
    </location>
</feature>
<keyword evidence="7" id="KW-0808">Transferase</keyword>
<dbReference type="SUPFAM" id="SSF55874">
    <property type="entry name" value="ATPase domain of HSP90 chaperone/DNA topoisomerase II/histidine kinase"/>
    <property type="match status" value="1"/>
</dbReference>
<feature type="domain" description="Histidine kinase" evidence="20">
    <location>
        <begin position="327"/>
        <end position="548"/>
    </location>
</feature>
<dbReference type="PROSITE" id="PS50894">
    <property type="entry name" value="HPT"/>
    <property type="match status" value="1"/>
</dbReference>
<dbReference type="InterPro" id="IPR005467">
    <property type="entry name" value="His_kinase_dom"/>
</dbReference>
<feature type="modified residue" description="Phosphohistidine" evidence="17">
    <location>
        <position position="893"/>
    </location>
</feature>
<dbReference type="InterPro" id="IPR003594">
    <property type="entry name" value="HATPase_dom"/>
</dbReference>
<dbReference type="InterPro" id="IPR008207">
    <property type="entry name" value="Sig_transdc_His_kin_Hpt_dom"/>
</dbReference>
<dbReference type="Proteomes" id="UP000655868">
    <property type="component" value="Unassembled WGS sequence"/>
</dbReference>
<keyword evidence="15" id="KW-0131">Cell cycle</keyword>
<dbReference type="InterPro" id="IPR003661">
    <property type="entry name" value="HisK_dim/P_dom"/>
</dbReference>
<keyword evidence="6 18" id="KW-0597">Phosphoprotein</keyword>
<dbReference type="CDD" id="cd17546">
    <property type="entry name" value="REC_hyHK_CKI1_RcsC-like"/>
    <property type="match status" value="1"/>
</dbReference>
<evidence type="ECO:0000259" key="22">
    <source>
        <dbReference type="PROSITE" id="PS50885"/>
    </source>
</evidence>
<dbReference type="Pfam" id="PF01627">
    <property type="entry name" value="Hpt"/>
    <property type="match status" value="1"/>
</dbReference>
<dbReference type="Gene3D" id="1.10.287.130">
    <property type="match status" value="1"/>
</dbReference>
<dbReference type="InterPro" id="IPR036890">
    <property type="entry name" value="HATPase_C_sf"/>
</dbReference>
<dbReference type="Pfam" id="PF00512">
    <property type="entry name" value="HisKA"/>
    <property type="match status" value="1"/>
</dbReference>
<evidence type="ECO:0000256" key="13">
    <source>
        <dbReference type="ARBA" id="ARBA00023012"/>
    </source>
</evidence>
<evidence type="ECO:0000256" key="16">
    <source>
        <dbReference type="ARBA" id="ARBA00074306"/>
    </source>
</evidence>
<dbReference type="FunFam" id="1.10.287.130:FF:000038">
    <property type="entry name" value="Sensory transduction histidine kinase"/>
    <property type="match status" value="1"/>
</dbReference>
<feature type="domain" description="Response regulatory" evidence="21">
    <location>
        <begin position="703"/>
        <end position="819"/>
    </location>
</feature>
<evidence type="ECO:0000259" key="20">
    <source>
        <dbReference type="PROSITE" id="PS50109"/>
    </source>
</evidence>
<protein>
    <recommendedName>
        <fullName evidence="16">Circadian input-output histidine kinase CikA</fullName>
        <ecNumber evidence="4">2.7.13.3</ecNumber>
    </recommendedName>
</protein>
<dbReference type="GO" id="GO:0000155">
    <property type="term" value="F:phosphorelay sensor kinase activity"/>
    <property type="evidence" value="ECO:0007669"/>
    <property type="project" value="InterPro"/>
</dbReference>
<evidence type="ECO:0000256" key="14">
    <source>
        <dbReference type="ARBA" id="ARBA00023136"/>
    </source>
</evidence>
<evidence type="ECO:0000256" key="3">
    <source>
        <dbReference type="ARBA" id="ARBA00006402"/>
    </source>
</evidence>
<keyword evidence="13" id="KW-0902">Two-component regulatory system</keyword>
<sequence>MSVRSGIAAVLAAIAVLLVGLLTVTTLQKSTAGDRATAENRRAESITLAEATRQTSNDLTRMVRLYVSTGESRYSDYYNDIIAIRDGTAPRPVDYDNSYWDRVLVKGDGDVRYGPPASLLDLLRAANITDDEFEALGRAKQSSDDLAELERDVIDEYAATVTSPVTPDQLPRIYALSNRIDDFDYNRRKDDIMAAIEDFGRRVDERTANDAARLNDRSNQLLGIQIAILVLLALVSAAAFLFAERRFVRPLRRLGEVSSEIAGGDYTRRADTSVGVVEVDQLGTSFNDMADAIQSDIERRRAAEQAAQEAQHAAEAADQAKSQFLATMSHEIRTPLNGVLGMAEALRDGPLDADQRDAVDVISTSGEHLLTVINDILDFSKIESGMLELDLQVFDLRRCVEDALDVVSPKAAEKRLDLVCDVAPGTPEVVTGDRGRVRQVLVNYLSNAIKFTEHGDVFVLVTSTPLDGDRHEIKMAVRDTGIGIPPDRIDRLFLSFSQVDASTTRRYGGTGLGLAICKRLAVLMGGDVAVESHPGLGSIFSFTFVCEANADWKPVPRPDVSALSGKTLLVVDDNETNRRIVRISAEAWGLRVVDTGSPYEALGWITSGRHFDLAALDYLMPDMDGIELATALRATAAGAALPMLLLSSVRRTSSQAKVFDLVMTKPVRRAALLDSFLELVGGAKTGADGHVPAEPSQPASELRILVAEDNIANQKVAVRMLRSLGYEAIVVDNGVDAVSRVEAERFDVVLMDVHMPEMDGLEATRRIRRMPVDRQPRIFAMTASALDSEREECLDAGMELHISKPVSRNALADALAQVTPSGVPMPAVEIADAATDVDASGAVIDLAELARSVGDEGVVEIVEAILDGSEQAIADLDAALERGDAPIVRRHAHTIKSNTAMVGAATVSDDFAELEALAKTGDLGDAGPIADRARAGYAAALDAMRGWLAEAGASS</sequence>
<dbReference type="InterPro" id="IPR036097">
    <property type="entry name" value="HisK_dim/P_sf"/>
</dbReference>
<keyword evidence="14 19" id="KW-0472">Membrane</keyword>
<dbReference type="PANTHER" id="PTHR45339:SF1">
    <property type="entry name" value="HYBRID SIGNAL TRANSDUCTION HISTIDINE KINASE J"/>
    <property type="match status" value="1"/>
</dbReference>
<dbReference type="SMART" id="SM00073">
    <property type="entry name" value="HPT"/>
    <property type="match status" value="1"/>
</dbReference>
<evidence type="ECO:0000313" key="24">
    <source>
        <dbReference type="EMBL" id="MBJ8342739.1"/>
    </source>
</evidence>
<dbReference type="InterPro" id="IPR001789">
    <property type="entry name" value="Sig_transdc_resp-reg_receiver"/>
</dbReference>
<dbReference type="SMART" id="SM00388">
    <property type="entry name" value="HisKA"/>
    <property type="match status" value="1"/>
</dbReference>
<comment type="subcellular location">
    <subcellularLocation>
        <location evidence="2">Cell membrane</location>
        <topology evidence="2">Multi-pass membrane protein</topology>
    </subcellularLocation>
</comment>
<dbReference type="PRINTS" id="PR00344">
    <property type="entry name" value="BCTRLSENSOR"/>
</dbReference>
<dbReference type="InterPro" id="IPR004358">
    <property type="entry name" value="Sig_transdc_His_kin-like_C"/>
</dbReference>
<dbReference type="GO" id="GO:0005524">
    <property type="term" value="F:ATP binding"/>
    <property type="evidence" value="ECO:0007669"/>
    <property type="project" value="UniProtKB-KW"/>
</dbReference>
<evidence type="ECO:0000256" key="18">
    <source>
        <dbReference type="PROSITE-ProRule" id="PRU00169"/>
    </source>
</evidence>
<dbReference type="AlphaFoldDB" id="A0A934NWW0"/>
<evidence type="ECO:0000256" key="2">
    <source>
        <dbReference type="ARBA" id="ARBA00004651"/>
    </source>
</evidence>
<reference evidence="24" key="1">
    <citation type="submission" date="2020-12" db="EMBL/GenBank/DDBJ databases">
        <title>Antrihabitans popcorni sp. nov. and Antrihabitans auranticaus sp. nov., isolated from a larva cave.</title>
        <authorList>
            <person name="Lee S.D."/>
            <person name="Kim I.S."/>
        </authorList>
    </citation>
    <scope>NUCLEOTIDE SEQUENCE</scope>
    <source>
        <strain evidence="24">YC3-6</strain>
    </source>
</reference>
<evidence type="ECO:0000313" key="25">
    <source>
        <dbReference type="Proteomes" id="UP000655868"/>
    </source>
</evidence>
<feature type="domain" description="Response regulatory" evidence="21">
    <location>
        <begin position="567"/>
        <end position="680"/>
    </location>
</feature>
<dbReference type="Gene3D" id="3.40.50.2300">
    <property type="match status" value="2"/>
</dbReference>
<evidence type="ECO:0000256" key="10">
    <source>
        <dbReference type="ARBA" id="ARBA00022777"/>
    </source>
</evidence>
<dbReference type="SMART" id="SM00387">
    <property type="entry name" value="HATPase_c"/>
    <property type="match status" value="1"/>
</dbReference>
<dbReference type="Pfam" id="PF00072">
    <property type="entry name" value="Response_reg"/>
    <property type="match status" value="2"/>
</dbReference>
<organism evidence="24 25">
    <name type="scientific">Antrihabitans stalagmiti</name>
    <dbReference type="NCBI Taxonomy" id="2799499"/>
    <lineage>
        <taxon>Bacteria</taxon>
        <taxon>Bacillati</taxon>
        <taxon>Actinomycetota</taxon>
        <taxon>Actinomycetes</taxon>
        <taxon>Mycobacteriales</taxon>
        <taxon>Nocardiaceae</taxon>
        <taxon>Antrihabitans</taxon>
    </lineage>
</organism>
<keyword evidence="11" id="KW-0067">ATP-binding</keyword>
<dbReference type="InterPro" id="IPR003660">
    <property type="entry name" value="HAMP_dom"/>
</dbReference>
<dbReference type="Gene3D" id="1.20.120.160">
    <property type="entry name" value="HPT domain"/>
    <property type="match status" value="1"/>
</dbReference>
<evidence type="ECO:0000256" key="4">
    <source>
        <dbReference type="ARBA" id="ARBA00012438"/>
    </source>
</evidence>
<dbReference type="Gene3D" id="6.10.340.10">
    <property type="match status" value="1"/>
</dbReference>
<dbReference type="SMART" id="SM00304">
    <property type="entry name" value="HAMP"/>
    <property type="match status" value="1"/>
</dbReference>
<proteinExistence type="inferred from homology"/>
<comment type="caution">
    <text evidence="24">The sequence shown here is derived from an EMBL/GenBank/DDBJ whole genome shotgun (WGS) entry which is preliminary data.</text>
</comment>
<dbReference type="SUPFAM" id="SSF47384">
    <property type="entry name" value="Homodimeric domain of signal transducing histidine kinase"/>
    <property type="match status" value="1"/>
</dbReference>
<dbReference type="InterPro" id="IPR036641">
    <property type="entry name" value="HPT_dom_sf"/>
</dbReference>
<dbReference type="RefSeq" id="WP_199708431.1">
    <property type="nucleotide sequence ID" value="NZ_JAEMNV010000013.1"/>
</dbReference>
<dbReference type="SMART" id="SM00448">
    <property type="entry name" value="REC"/>
    <property type="match status" value="2"/>
</dbReference>
<feature type="domain" description="HPt" evidence="23">
    <location>
        <begin position="854"/>
        <end position="947"/>
    </location>
</feature>
<dbReference type="SUPFAM" id="SSF158472">
    <property type="entry name" value="HAMP domain-like"/>
    <property type="match status" value="1"/>
</dbReference>
<evidence type="ECO:0000256" key="8">
    <source>
        <dbReference type="ARBA" id="ARBA00022692"/>
    </source>
</evidence>
<comment type="catalytic activity">
    <reaction evidence="1">
        <text>ATP + protein L-histidine = ADP + protein N-phospho-L-histidine.</text>
        <dbReference type="EC" id="2.7.13.3"/>
    </reaction>
</comment>
<evidence type="ECO:0000256" key="9">
    <source>
        <dbReference type="ARBA" id="ARBA00022741"/>
    </source>
</evidence>
<evidence type="ECO:0000256" key="1">
    <source>
        <dbReference type="ARBA" id="ARBA00000085"/>
    </source>
</evidence>
<evidence type="ECO:0000256" key="11">
    <source>
        <dbReference type="ARBA" id="ARBA00022840"/>
    </source>
</evidence>
<evidence type="ECO:0000256" key="7">
    <source>
        <dbReference type="ARBA" id="ARBA00022679"/>
    </source>
</evidence>
<feature type="transmembrane region" description="Helical" evidence="19">
    <location>
        <begin position="222"/>
        <end position="243"/>
    </location>
</feature>
<keyword evidence="25" id="KW-1185">Reference proteome</keyword>
<name>A0A934NWW0_9NOCA</name>
<dbReference type="EC" id="2.7.13.3" evidence="4"/>
<comment type="similarity">
    <text evidence="3">In the N-terminal section; belongs to the phytochrome family.</text>
</comment>
<evidence type="ECO:0000256" key="6">
    <source>
        <dbReference type="ARBA" id="ARBA00022553"/>
    </source>
</evidence>
<keyword evidence="10" id="KW-0418">Kinase</keyword>
<dbReference type="CDD" id="cd06225">
    <property type="entry name" value="HAMP"/>
    <property type="match status" value="1"/>
</dbReference>
<evidence type="ECO:0000256" key="5">
    <source>
        <dbReference type="ARBA" id="ARBA00022475"/>
    </source>
</evidence>
<dbReference type="EMBL" id="JAEMNV010000013">
    <property type="protein sequence ID" value="MBJ8342739.1"/>
    <property type="molecule type" value="Genomic_DNA"/>
</dbReference>
<dbReference type="FunFam" id="3.30.565.10:FF:000010">
    <property type="entry name" value="Sensor histidine kinase RcsC"/>
    <property type="match status" value="1"/>
</dbReference>
<dbReference type="Pfam" id="PF00672">
    <property type="entry name" value="HAMP"/>
    <property type="match status" value="1"/>
</dbReference>
<dbReference type="SUPFAM" id="SSF52172">
    <property type="entry name" value="CheY-like"/>
    <property type="match status" value="2"/>
</dbReference>
<feature type="modified residue" description="4-aspartylphosphate" evidence="18">
    <location>
        <position position="617"/>
    </location>
</feature>
<evidence type="ECO:0000256" key="19">
    <source>
        <dbReference type="SAM" id="Phobius"/>
    </source>
</evidence>
<evidence type="ECO:0000256" key="12">
    <source>
        <dbReference type="ARBA" id="ARBA00022989"/>
    </source>
</evidence>
<evidence type="ECO:0000256" key="15">
    <source>
        <dbReference type="ARBA" id="ARBA00023306"/>
    </source>
</evidence>
<dbReference type="SUPFAM" id="SSF47226">
    <property type="entry name" value="Histidine-containing phosphotransfer domain, HPT domain"/>
    <property type="match status" value="1"/>
</dbReference>
<evidence type="ECO:0000259" key="21">
    <source>
        <dbReference type="PROSITE" id="PS50110"/>
    </source>
</evidence>
<evidence type="ECO:0000259" key="23">
    <source>
        <dbReference type="PROSITE" id="PS50894"/>
    </source>
</evidence>
<dbReference type="PROSITE" id="PS50885">
    <property type="entry name" value="HAMP"/>
    <property type="match status" value="1"/>
</dbReference>
<keyword evidence="8 19" id="KW-0812">Transmembrane</keyword>
<dbReference type="PANTHER" id="PTHR45339">
    <property type="entry name" value="HYBRID SIGNAL TRANSDUCTION HISTIDINE KINASE J"/>
    <property type="match status" value="1"/>
</dbReference>
<dbReference type="Pfam" id="PF02518">
    <property type="entry name" value="HATPase_c"/>
    <property type="match status" value="1"/>
</dbReference>
<keyword evidence="5" id="KW-1003">Cell membrane</keyword>
<dbReference type="PROSITE" id="PS50109">
    <property type="entry name" value="HIS_KIN"/>
    <property type="match status" value="1"/>
</dbReference>
<dbReference type="GO" id="GO:0005886">
    <property type="term" value="C:plasma membrane"/>
    <property type="evidence" value="ECO:0007669"/>
    <property type="project" value="UniProtKB-SubCell"/>
</dbReference>
<dbReference type="CDD" id="cd16922">
    <property type="entry name" value="HATPase_EvgS-ArcB-TorS-like"/>
    <property type="match status" value="1"/>
</dbReference>
<evidence type="ECO:0000256" key="17">
    <source>
        <dbReference type="PROSITE-ProRule" id="PRU00110"/>
    </source>
</evidence>
<dbReference type="Gene3D" id="3.30.565.10">
    <property type="entry name" value="Histidine kinase-like ATPase, C-terminal domain"/>
    <property type="match status" value="1"/>
</dbReference>
<dbReference type="PROSITE" id="PS50110">
    <property type="entry name" value="RESPONSE_REGULATORY"/>
    <property type="match status" value="2"/>
</dbReference>
<dbReference type="CDD" id="cd00082">
    <property type="entry name" value="HisKA"/>
    <property type="match status" value="1"/>
</dbReference>
<keyword evidence="12 19" id="KW-1133">Transmembrane helix</keyword>
<accession>A0A934NWW0</accession>
<dbReference type="InterPro" id="IPR011006">
    <property type="entry name" value="CheY-like_superfamily"/>
</dbReference>
<gene>
    <name evidence="24" type="ORF">JGU71_27995</name>
</gene>
<keyword evidence="9" id="KW-0547">Nucleotide-binding</keyword>